<feature type="region of interest" description="Disordered" evidence="1">
    <location>
        <begin position="1"/>
        <end position="75"/>
    </location>
</feature>
<dbReference type="EMBL" id="GBRH01166441">
    <property type="protein sequence ID" value="JAE31455.1"/>
    <property type="molecule type" value="Transcribed_RNA"/>
</dbReference>
<reference evidence="2" key="1">
    <citation type="submission" date="2014-09" db="EMBL/GenBank/DDBJ databases">
        <authorList>
            <person name="Magalhaes I.L.F."/>
            <person name="Oliveira U."/>
            <person name="Santos F.R."/>
            <person name="Vidigal T.H.D.A."/>
            <person name="Brescovit A.D."/>
            <person name="Santos A.J."/>
        </authorList>
    </citation>
    <scope>NUCLEOTIDE SEQUENCE</scope>
    <source>
        <tissue evidence="2">Shoot tissue taken approximately 20 cm above the soil surface</tissue>
    </source>
</reference>
<accession>A0A0A9H2J6</accession>
<protein>
    <submittedName>
        <fullName evidence="2">Uncharacterized protein</fullName>
    </submittedName>
</protein>
<dbReference type="AlphaFoldDB" id="A0A0A9H2J6"/>
<organism evidence="2">
    <name type="scientific">Arundo donax</name>
    <name type="common">Giant reed</name>
    <name type="synonym">Donax arundinaceus</name>
    <dbReference type="NCBI Taxonomy" id="35708"/>
    <lineage>
        <taxon>Eukaryota</taxon>
        <taxon>Viridiplantae</taxon>
        <taxon>Streptophyta</taxon>
        <taxon>Embryophyta</taxon>
        <taxon>Tracheophyta</taxon>
        <taxon>Spermatophyta</taxon>
        <taxon>Magnoliopsida</taxon>
        <taxon>Liliopsida</taxon>
        <taxon>Poales</taxon>
        <taxon>Poaceae</taxon>
        <taxon>PACMAD clade</taxon>
        <taxon>Arundinoideae</taxon>
        <taxon>Arundineae</taxon>
        <taxon>Arundo</taxon>
    </lineage>
</organism>
<reference evidence="2" key="2">
    <citation type="journal article" date="2015" name="Data Brief">
        <title>Shoot transcriptome of the giant reed, Arundo donax.</title>
        <authorList>
            <person name="Barrero R.A."/>
            <person name="Guerrero F.D."/>
            <person name="Moolhuijzen P."/>
            <person name="Goolsby J.A."/>
            <person name="Tidwell J."/>
            <person name="Bellgard S.E."/>
            <person name="Bellgard M.I."/>
        </authorList>
    </citation>
    <scope>NUCLEOTIDE SEQUENCE</scope>
    <source>
        <tissue evidence="2">Shoot tissue taken approximately 20 cm above the soil surface</tissue>
    </source>
</reference>
<sequence length="108" mass="11567">MTTACRCSSVARGSAAPLRGRARRCTSSGKARRCTPSATSAATRSSWSGTRTYTTPTTSSRGSSSRSGLPRTPSFWRHGGASCAEDEMNNRTRTQRVLCCLLLCSLRS</sequence>
<proteinExistence type="predicted"/>
<feature type="compositionally biased region" description="Low complexity" evidence="1">
    <location>
        <begin position="34"/>
        <end position="74"/>
    </location>
</feature>
<evidence type="ECO:0000313" key="2">
    <source>
        <dbReference type="EMBL" id="JAE31455.1"/>
    </source>
</evidence>
<evidence type="ECO:0000256" key="1">
    <source>
        <dbReference type="SAM" id="MobiDB-lite"/>
    </source>
</evidence>
<name>A0A0A9H2J6_ARUDO</name>